<dbReference type="AlphaFoldDB" id="A0A7W3IZK7"/>
<organism evidence="1 2">
    <name type="scientific">Nocardioides ginsengisegetis</name>
    <dbReference type="NCBI Taxonomy" id="661491"/>
    <lineage>
        <taxon>Bacteria</taxon>
        <taxon>Bacillati</taxon>
        <taxon>Actinomycetota</taxon>
        <taxon>Actinomycetes</taxon>
        <taxon>Propionibacteriales</taxon>
        <taxon>Nocardioidaceae</taxon>
        <taxon>Nocardioides</taxon>
    </lineage>
</organism>
<evidence type="ECO:0000313" key="1">
    <source>
        <dbReference type="EMBL" id="MBA8803523.1"/>
    </source>
</evidence>
<protein>
    <submittedName>
        <fullName evidence="1">Uncharacterized protein</fullName>
    </submittedName>
</protein>
<accession>A0A7W3IZK7</accession>
<dbReference type="EMBL" id="JACGXA010000001">
    <property type="protein sequence ID" value="MBA8803523.1"/>
    <property type="molecule type" value="Genomic_DNA"/>
</dbReference>
<comment type="caution">
    <text evidence="1">The sequence shown here is derived from an EMBL/GenBank/DDBJ whole genome shotgun (WGS) entry which is preliminary data.</text>
</comment>
<sequence>MAAWVAVEQESGTSAGRAHVHRHNGYYAGEFTAREQVGPAGWSVPIAPFDAPAGEVGAYALAYAATPVS</sequence>
<keyword evidence="2" id="KW-1185">Reference proteome</keyword>
<dbReference type="RefSeq" id="WP_182538547.1">
    <property type="nucleotide sequence ID" value="NZ_JACGXA010000001.1"/>
</dbReference>
<gene>
    <name evidence="1" type="ORF">FB382_001814</name>
</gene>
<evidence type="ECO:0000313" key="2">
    <source>
        <dbReference type="Proteomes" id="UP000580910"/>
    </source>
</evidence>
<dbReference type="Proteomes" id="UP000580910">
    <property type="component" value="Unassembled WGS sequence"/>
</dbReference>
<reference evidence="1 2" key="1">
    <citation type="submission" date="2020-07" db="EMBL/GenBank/DDBJ databases">
        <title>Sequencing the genomes of 1000 actinobacteria strains.</title>
        <authorList>
            <person name="Klenk H.-P."/>
        </authorList>
    </citation>
    <scope>NUCLEOTIDE SEQUENCE [LARGE SCALE GENOMIC DNA]</scope>
    <source>
        <strain evidence="1 2">DSM 21349</strain>
    </source>
</reference>
<proteinExistence type="predicted"/>
<name>A0A7W3IZK7_9ACTN</name>